<comment type="catalytic activity">
    <reaction evidence="10 11">
        <text>D-alanyl-D-alanine + UDP-N-acetyl-alpha-D-muramoyl-L-alanyl-gamma-D-glutamyl-meso-2,6-diaminopimelate + ATP = UDP-N-acetyl-alpha-D-muramoyl-L-alanyl-gamma-D-glutamyl-meso-2,6-diaminopimeloyl-D-alanyl-D-alanine + ADP + phosphate + H(+)</text>
        <dbReference type="Rhea" id="RHEA:28374"/>
        <dbReference type="ChEBI" id="CHEBI:15378"/>
        <dbReference type="ChEBI" id="CHEBI:30616"/>
        <dbReference type="ChEBI" id="CHEBI:43474"/>
        <dbReference type="ChEBI" id="CHEBI:57822"/>
        <dbReference type="ChEBI" id="CHEBI:61386"/>
        <dbReference type="ChEBI" id="CHEBI:83905"/>
        <dbReference type="ChEBI" id="CHEBI:456216"/>
        <dbReference type="EC" id="6.3.2.10"/>
    </reaction>
</comment>
<dbReference type="GO" id="GO:0051301">
    <property type="term" value="P:cell division"/>
    <property type="evidence" value="ECO:0007669"/>
    <property type="project" value="UniProtKB-KW"/>
</dbReference>
<keyword evidence="6 10" id="KW-0133">Cell shape</keyword>
<keyword evidence="17" id="KW-1185">Reference proteome</keyword>
<dbReference type="RefSeq" id="WP_035924055.1">
    <property type="nucleotide sequence ID" value="NZ_JSUH01000002.1"/>
</dbReference>
<dbReference type="PANTHER" id="PTHR43024:SF1">
    <property type="entry name" value="UDP-N-ACETYLMURAMOYL-TRIPEPTIDE--D-ALANYL-D-ALANINE LIGASE"/>
    <property type="match status" value="1"/>
</dbReference>
<dbReference type="NCBIfam" id="TIGR01143">
    <property type="entry name" value="murF"/>
    <property type="match status" value="1"/>
</dbReference>
<evidence type="ECO:0000256" key="1">
    <source>
        <dbReference type="ARBA" id="ARBA00022490"/>
    </source>
</evidence>
<dbReference type="Pfam" id="PF02875">
    <property type="entry name" value="Mur_ligase_C"/>
    <property type="match status" value="1"/>
</dbReference>
<evidence type="ECO:0000256" key="6">
    <source>
        <dbReference type="ARBA" id="ARBA00022960"/>
    </source>
</evidence>
<evidence type="ECO:0000256" key="12">
    <source>
        <dbReference type="SAM" id="MobiDB-lite"/>
    </source>
</evidence>
<dbReference type="InterPro" id="IPR036565">
    <property type="entry name" value="Mur-like_cat_sf"/>
</dbReference>
<dbReference type="InterPro" id="IPR035911">
    <property type="entry name" value="MurE/MurF_N"/>
</dbReference>
<dbReference type="SUPFAM" id="SSF63418">
    <property type="entry name" value="MurE/MurF N-terminal domain"/>
    <property type="match status" value="1"/>
</dbReference>
<dbReference type="OrthoDB" id="9800958at2"/>
<keyword evidence="8 10" id="KW-0131">Cell cycle</keyword>
<keyword evidence="2 10" id="KW-0436">Ligase</keyword>
<dbReference type="Gene3D" id="3.40.1390.10">
    <property type="entry name" value="MurE/MurF, N-terminal domain"/>
    <property type="match status" value="1"/>
</dbReference>
<dbReference type="InterPro" id="IPR000713">
    <property type="entry name" value="Mur_ligase_N"/>
</dbReference>
<keyword evidence="5 10" id="KW-0067">ATP-binding</keyword>
<dbReference type="GO" id="GO:0005524">
    <property type="term" value="F:ATP binding"/>
    <property type="evidence" value="ECO:0007669"/>
    <property type="project" value="UniProtKB-UniRule"/>
</dbReference>
<dbReference type="AlphaFoldDB" id="A0A0A6VV62"/>
<feature type="region of interest" description="Disordered" evidence="12">
    <location>
        <begin position="485"/>
        <end position="533"/>
    </location>
</feature>
<evidence type="ECO:0000256" key="3">
    <source>
        <dbReference type="ARBA" id="ARBA00022618"/>
    </source>
</evidence>
<evidence type="ECO:0000256" key="7">
    <source>
        <dbReference type="ARBA" id="ARBA00022984"/>
    </source>
</evidence>
<dbReference type="UniPathway" id="UPA00219"/>
<protein>
    <recommendedName>
        <fullName evidence="10 11">UDP-N-acetylmuramoyl-tripeptide--D-alanyl-D-alanine ligase</fullName>
        <ecNumber evidence="10 11">6.3.2.10</ecNumber>
    </recommendedName>
    <alternativeName>
        <fullName evidence="10">D-alanyl-D-alanine-adding enzyme</fullName>
    </alternativeName>
</protein>
<dbReference type="SUPFAM" id="SSF53623">
    <property type="entry name" value="MurD-like peptide ligases, catalytic domain"/>
    <property type="match status" value="1"/>
</dbReference>
<feature type="binding site" evidence="10">
    <location>
        <begin position="118"/>
        <end position="124"/>
    </location>
    <ligand>
        <name>ATP</name>
        <dbReference type="ChEBI" id="CHEBI:30616"/>
    </ligand>
</feature>
<feature type="domain" description="Mur ligase C-terminal" evidence="14">
    <location>
        <begin position="336"/>
        <end position="467"/>
    </location>
</feature>
<dbReference type="GO" id="GO:0005737">
    <property type="term" value="C:cytoplasm"/>
    <property type="evidence" value="ECO:0007669"/>
    <property type="project" value="UniProtKB-SubCell"/>
</dbReference>
<accession>A0A0A6VV62</accession>
<evidence type="ECO:0000256" key="2">
    <source>
        <dbReference type="ARBA" id="ARBA00022598"/>
    </source>
</evidence>
<evidence type="ECO:0000313" key="17">
    <source>
        <dbReference type="Proteomes" id="UP000030466"/>
    </source>
</evidence>
<feature type="domain" description="Mur ligase central" evidence="15">
    <location>
        <begin position="116"/>
        <end position="312"/>
    </location>
</feature>
<dbReference type="EMBL" id="JSUH01000002">
    <property type="protein sequence ID" value="KHD98735.1"/>
    <property type="molecule type" value="Genomic_DNA"/>
</dbReference>
<dbReference type="SUPFAM" id="SSF53244">
    <property type="entry name" value="MurD-like peptide ligases, peptide-binding domain"/>
    <property type="match status" value="1"/>
</dbReference>
<reference evidence="16 17" key="1">
    <citation type="journal article" date="2003" name="Int. J. Syst. Evol. Microbiol.">
        <title>Kocuria polaris sp. nov., an orange-pigmented psychrophilic bacterium isolated from an Antarctic cyanobacterial mat sample.</title>
        <authorList>
            <person name="Reddy G.S."/>
            <person name="Prakash J.S."/>
            <person name="Prabahar V."/>
            <person name="Matsumoto G.I."/>
            <person name="Stackebrandt E."/>
            <person name="Shivaji S."/>
        </authorList>
    </citation>
    <scope>NUCLEOTIDE SEQUENCE [LARGE SCALE GENOMIC DNA]</scope>
    <source>
        <strain evidence="16 17">CMS 76or</strain>
    </source>
</reference>
<dbReference type="InterPro" id="IPR051046">
    <property type="entry name" value="MurCDEF_CellWall_CoF430Synth"/>
</dbReference>
<dbReference type="InterPro" id="IPR013221">
    <property type="entry name" value="Mur_ligase_cen"/>
</dbReference>
<keyword evidence="4 10" id="KW-0547">Nucleotide-binding</keyword>
<keyword evidence="1 10" id="KW-0963">Cytoplasm</keyword>
<comment type="subcellular location">
    <subcellularLocation>
        <location evidence="10 11">Cytoplasm</location>
    </subcellularLocation>
</comment>
<comment type="pathway">
    <text evidence="10 11">Cell wall biogenesis; peptidoglycan biosynthesis.</text>
</comment>
<dbReference type="EC" id="6.3.2.10" evidence="10 11"/>
<keyword evidence="7 10" id="KW-0573">Peptidoglycan synthesis</keyword>
<dbReference type="PANTHER" id="PTHR43024">
    <property type="entry name" value="UDP-N-ACETYLMURAMOYL-TRIPEPTIDE--D-ALANYL-D-ALANINE LIGASE"/>
    <property type="match status" value="1"/>
</dbReference>
<keyword evidence="9 10" id="KW-0961">Cell wall biogenesis/degradation</keyword>
<proteinExistence type="inferred from homology"/>
<name>A0A0A6VV62_KOCRO</name>
<dbReference type="InterPro" id="IPR004101">
    <property type="entry name" value="Mur_ligase_C"/>
</dbReference>
<dbReference type="GO" id="GO:0071555">
    <property type="term" value="P:cell wall organization"/>
    <property type="evidence" value="ECO:0007669"/>
    <property type="project" value="UniProtKB-KW"/>
</dbReference>
<organism evidence="16 17">
    <name type="scientific">Kocuria rosea subsp. polaris</name>
    <dbReference type="NCBI Taxonomy" id="136273"/>
    <lineage>
        <taxon>Bacteria</taxon>
        <taxon>Bacillati</taxon>
        <taxon>Actinomycetota</taxon>
        <taxon>Actinomycetes</taxon>
        <taxon>Micrococcales</taxon>
        <taxon>Micrococcaceae</taxon>
        <taxon>Kocuria</taxon>
    </lineage>
</organism>
<dbReference type="Gene3D" id="3.90.190.20">
    <property type="entry name" value="Mur ligase, C-terminal domain"/>
    <property type="match status" value="1"/>
</dbReference>
<evidence type="ECO:0000256" key="10">
    <source>
        <dbReference type="HAMAP-Rule" id="MF_02019"/>
    </source>
</evidence>
<evidence type="ECO:0000256" key="4">
    <source>
        <dbReference type="ARBA" id="ARBA00022741"/>
    </source>
</evidence>
<comment type="function">
    <text evidence="10 11">Involved in cell wall formation. Catalyzes the final step in the synthesis of UDP-N-acetylmuramoyl-pentapeptide, the precursor of murein.</text>
</comment>
<feature type="domain" description="Mur ligase N-terminal catalytic" evidence="13">
    <location>
        <begin position="27"/>
        <end position="99"/>
    </location>
</feature>
<evidence type="ECO:0000256" key="9">
    <source>
        <dbReference type="ARBA" id="ARBA00023316"/>
    </source>
</evidence>
<comment type="caution">
    <text evidence="16">The sequence shown here is derived from an EMBL/GenBank/DDBJ whole genome shotgun (WGS) entry which is preliminary data.</text>
</comment>
<dbReference type="GO" id="GO:0008766">
    <property type="term" value="F:UDP-N-acetylmuramoylalanyl-D-glutamyl-2,6-diaminopimelate-D-alanyl-D-alanine ligase activity"/>
    <property type="evidence" value="ECO:0007669"/>
    <property type="project" value="RHEA"/>
</dbReference>
<dbReference type="GO" id="GO:0047480">
    <property type="term" value="F:UDP-N-acetylmuramoyl-tripeptide-D-alanyl-D-alanine ligase activity"/>
    <property type="evidence" value="ECO:0007669"/>
    <property type="project" value="UniProtKB-UniRule"/>
</dbReference>
<dbReference type="Pfam" id="PF08245">
    <property type="entry name" value="Mur_ligase_M"/>
    <property type="match status" value="1"/>
</dbReference>
<evidence type="ECO:0000256" key="8">
    <source>
        <dbReference type="ARBA" id="ARBA00023306"/>
    </source>
</evidence>
<keyword evidence="3 10" id="KW-0132">Cell division</keyword>
<sequence>MIDLTAAQLAQITGGRAVGAAAAAPVVRHVATDSREARPGTLFVAKPGEVTDGHEYVGAAFAAGAVLALVEHEVSDAAGVTYPGVLVPDVVEAMGRLAAWVVAQLRADHEVKVIAVTGSVGKTTTKDLLRGIFAAEGPTVAPRGSYNGEVGVPLTVFEAEPDTRFLIIEMGATRIGNIDYLCRMVRPDIGVVLCVGSAHAGEFGGVANIARAKGELVESLRADGVAVLNDDDPLVRQMHRRTAAPVLFFGESPANALPDVPAARVHASEIRLGPGGSPEFLLHLPDGSAHRIVSRLIGEHHVSNLLAAASAAFVAGVAPERIAASLNAQGAASRWRMERTERADGVTVVNDAYNANPQSMRAALQTLAQLGRGSAGSAPRRTWAVLGGMLELGDSTIEEHDALGRMVVRLNISKLIAVGDLARPVYDAAQLEGSWGNEATWAATAEDAEEILRQELAPGDIVLFKSSNAAGLRVLGDRVAADAGDGAGGPAPGNDAPARGDHWRSAGPFVNASLDPSGRPTTPGPSADGNEPA</sequence>
<evidence type="ECO:0000256" key="5">
    <source>
        <dbReference type="ARBA" id="ARBA00022840"/>
    </source>
</evidence>
<dbReference type="InterPro" id="IPR005863">
    <property type="entry name" value="UDP-N-AcMur_synth"/>
</dbReference>
<evidence type="ECO:0000259" key="13">
    <source>
        <dbReference type="Pfam" id="PF01225"/>
    </source>
</evidence>
<evidence type="ECO:0000256" key="11">
    <source>
        <dbReference type="RuleBase" id="RU004136"/>
    </source>
</evidence>
<evidence type="ECO:0000313" key="16">
    <source>
        <dbReference type="EMBL" id="KHD98735.1"/>
    </source>
</evidence>
<gene>
    <name evidence="10" type="primary">murF</name>
    <name evidence="16" type="ORF">GY22_03520</name>
</gene>
<evidence type="ECO:0000259" key="15">
    <source>
        <dbReference type="Pfam" id="PF08245"/>
    </source>
</evidence>
<comment type="similarity">
    <text evidence="10">Belongs to the MurCDEF family. MurF subfamily.</text>
</comment>
<evidence type="ECO:0000259" key="14">
    <source>
        <dbReference type="Pfam" id="PF02875"/>
    </source>
</evidence>
<dbReference type="Gene3D" id="3.40.1190.10">
    <property type="entry name" value="Mur-like, catalytic domain"/>
    <property type="match status" value="1"/>
</dbReference>
<dbReference type="HAMAP" id="MF_02019">
    <property type="entry name" value="MurF"/>
    <property type="match status" value="1"/>
</dbReference>
<dbReference type="GO" id="GO:0008360">
    <property type="term" value="P:regulation of cell shape"/>
    <property type="evidence" value="ECO:0007669"/>
    <property type="project" value="UniProtKB-KW"/>
</dbReference>
<dbReference type="GO" id="GO:0009252">
    <property type="term" value="P:peptidoglycan biosynthetic process"/>
    <property type="evidence" value="ECO:0007669"/>
    <property type="project" value="UniProtKB-UniRule"/>
</dbReference>
<dbReference type="Pfam" id="PF01225">
    <property type="entry name" value="Mur_ligase"/>
    <property type="match status" value="1"/>
</dbReference>
<dbReference type="Proteomes" id="UP000030466">
    <property type="component" value="Unassembled WGS sequence"/>
</dbReference>
<dbReference type="InterPro" id="IPR036615">
    <property type="entry name" value="Mur_ligase_C_dom_sf"/>
</dbReference>